<evidence type="ECO:0000313" key="2">
    <source>
        <dbReference type="EMBL" id="KAJ3579024.1"/>
    </source>
</evidence>
<reference evidence="2" key="1">
    <citation type="submission" date="2022-07" db="EMBL/GenBank/DDBJ databases">
        <title>Genome Sequence of Xylaria arbuscula.</title>
        <authorList>
            <person name="Buettner E."/>
        </authorList>
    </citation>
    <scope>NUCLEOTIDE SEQUENCE</scope>
    <source>
        <strain evidence="2">VT107</strain>
    </source>
</reference>
<evidence type="ECO:0000313" key="3">
    <source>
        <dbReference type="Proteomes" id="UP001148614"/>
    </source>
</evidence>
<dbReference type="PANTHER" id="PTHR10622">
    <property type="entry name" value="HET DOMAIN-CONTAINING PROTEIN"/>
    <property type="match status" value="1"/>
</dbReference>
<dbReference type="PANTHER" id="PTHR10622:SF10">
    <property type="entry name" value="HET DOMAIN-CONTAINING PROTEIN"/>
    <property type="match status" value="1"/>
</dbReference>
<dbReference type="InterPro" id="IPR010730">
    <property type="entry name" value="HET"/>
</dbReference>
<sequence>MHLINTQTLELREFQGASIPRYAILSHTWEQDEEVSYQEWQRRETDESIRTKSGFKKITNACRRAQGDSLEWLWVDTSCIDKTSSAELTEAINSMYGWYRESVVCYAYLCDVPAFAGSDKRQSMKRLRKSRWWTRGWTLQELLAPRRLLLFSRGWEMISDREFFVDEISDITGVMRDCLRGSATTLSASAAQKMSWLSKRQTTRVEDMAYCMLGLFGVNMPLLYGEGRKAFVRLQEEIIKISGDHTLFCWTWTDTVPPGWVSMLAPWPDTFADAGYYVVQHPLVPPKPYSMTNLGLSAQLPVIYTLTYWFLVLNVSCLPPMENTCVCVPVGSLIMTNEGLCRHHFPNSPMQLYRHAAERCQHTIEERLHSLMVTSQTRSAINSRLLHRDDMSEGYGVLLFVDPEGMDLFNYNSPYMPFSFGIRYHSSIIETEPDPNSFRHLISTAQLVPVKHGPNEVYATVISIQGKPFEQNSCFFVFFAVVNAATIKESWHRETASLMELENIFNPDGDLAQTKPMDWRVATYRKIWLRHMISASLQGLHDESLTKSKDGSLSLAMGKRLQTNSAVKVRPACLSCRGHRFLPIPNEEPKRFQDNSDARSI</sequence>
<protein>
    <recommendedName>
        <fullName evidence="1">Heterokaryon incompatibility domain-containing protein</fullName>
    </recommendedName>
</protein>
<dbReference type="Proteomes" id="UP001148614">
    <property type="component" value="Unassembled WGS sequence"/>
</dbReference>
<keyword evidence="3" id="KW-1185">Reference proteome</keyword>
<comment type="caution">
    <text evidence="2">The sequence shown here is derived from an EMBL/GenBank/DDBJ whole genome shotgun (WGS) entry which is preliminary data.</text>
</comment>
<dbReference type="VEuPathDB" id="FungiDB:F4678DRAFT_481802"/>
<gene>
    <name evidence="2" type="ORF">NPX13_g1544</name>
</gene>
<accession>A0A9W8TR81</accession>
<organism evidence="2 3">
    <name type="scientific">Xylaria arbuscula</name>
    <dbReference type="NCBI Taxonomy" id="114810"/>
    <lineage>
        <taxon>Eukaryota</taxon>
        <taxon>Fungi</taxon>
        <taxon>Dikarya</taxon>
        <taxon>Ascomycota</taxon>
        <taxon>Pezizomycotina</taxon>
        <taxon>Sordariomycetes</taxon>
        <taxon>Xylariomycetidae</taxon>
        <taxon>Xylariales</taxon>
        <taxon>Xylariaceae</taxon>
        <taxon>Xylaria</taxon>
    </lineage>
</organism>
<evidence type="ECO:0000259" key="1">
    <source>
        <dbReference type="Pfam" id="PF06985"/>
    </source>
</evidence>
<proteinExistence type="predicted"/>
<name>A0A9W8TR81_9PEZI</name>
<dbReference type="AlphaFoldDB" id="A0A9W8TR81"/>
<feature type="domain" description="Heterokaryon incompatibility" evidence="1">
    <location>
        <begin position="22"/>
        <end position="109"/>
    </location>
</feature>
<dbReference type="EMBL" id="JANPWZ010000141">
    <property type="protein sequence ID" value="KAJ3579024.1"/>
    <property type="molecule type" value="Genomic_DNA"/>
</dbReference>
<dbReference type="Pfam" id="PF06985">
    <property type="entry name" value="HET"/>
    <property type="match status" value="1"/>
</dbReference>